<sequence length="133" mass="14300">MTSDTRLADCLRDHAAGGYPVTHVVESVCDCGGREFRVAVDDTEGWAERFCVACESITAIADSAEHWDDAEPGECECPCGGATFAAAVGFALHADGEVGWVSLGLRCLTDDTVGVYTDWKIDYLPSRHLLDRA</sequence>
<dbReference type="STRING" id="155974.SAMN04487818_102249"/>
<dbReference type="RefSeq" id="WP_218150594.1">
    <property type="nucleotide sequence ID" value="NZ_FOGI01000002.1"/>
</dbReference>
<name>A0A1H9MP76_9PSEU</name>
<reference evidence="2" key="1">
    <citation type="submission" date="2016-10" db="EMBL/GenBank/DDBJ databases">
        <authorList>
            <person name="Varghese N."/>
            <person name="Submissions S."/>
        </authorList>
    </citation>
    <scope>NUCLEOTIDE SEQUENCE [LARGE SCALE GENOMIC DNA]</scope>
    <source>
        <strain evidence="2">DSM 44260</strain>
    </source>
</reference>
<evidence type="ECO:0000313" key="2">
    <source>
        <dbReference type="Proteomes" id="UP000199051"/>
    </source>
</evidence>
<accession>A0A1H9MP76</accession>
<evidence type="ECO:0008006" key="3">
    <source>
        <dbReference type="Google" id="ProtNLM"/>
    </source>
</evidence>
<proteinExistence type="predicted"/>
<evidence type="ECO:0000313" key="1">
    <source>
        <dbReference type="EMBL" id="SER25225.1"/>
    </source>
</evidence>
<organism evidence="1 2">
    <name type="scientific">Actinokineospora terrae</name>
    <dbReference type="NCBI Taxonomy" id="155974"/>
    <lineage>
        <taxon>Bacteria</taxon>
        <taxon>Bacillati</taxon>
        <taxon>Actinomycetota</taxon>
        <taxon>Actinomycetes</taxon>
        <taxon>Pseudonocardiales</taxon>
        <taxon>Pseudonocardiaceae</taxon>
        <taxon>Actinokineospora</taxon>
    </lineage>
</organism>
<dbReference type="EMBL" id="FOGI01000002">
    <property type="protein sequence ID" value="SER25225.1"/>
    <property type="molecule type" value="Genomic_DNA"/>
</dbReference>
<keyword evidence="2" id="KW-1185">Reference proteome</keyword>
<dbReference type="AlphaFoldDB" id="A0A1H9MP76"/>
<dbReference type="Proteomes" id="UP000199051">
    <property type="component" value="Unassembled WGS sequence"/>
</dbReference>
<protein>
    <recommendedName>
        <fullName evidence="3">Integron gene cassette protein</fullName>
    </recommendedName>
</protein>
<gene>
    <name evidence="1" type="ORF">SAMN04487818_102249</name>
</gene>